<evidence type="ECO:0000313" key="2">
    <source>
        <dbReference type="Proteomes" id="UP000193862"/>
    </source>
</evidence>
<name>A0A1Y5THY0_9RHOB</name>
<dbReference type="AlphaFoldDB" id="A0A1Y5THY0"/>
<organism evidence="1 2">
    <name type="scientific">Aquimixticola soesokkakensis</name>
    <dbReference type="NCBI Taxonomy" id="1519096"/>
    <lineage>
        <taxon>Bacteria</taxon>
        <taxon>Pseudomonadati</taxon>
        <taxon>Pseudomonadota</taxon>
        <taxon>Alphaproteobacteria</taxon>
        <taxon>Rhodobacterales</taxon>
        <taxon>Paracoccaceae</taxon>
        <taxon>Aquimixticola</taxon>
    </lineage>
</organism>
<evidence type="ECO:0000313" key="1">
    <source>
        <dbReference type="EMBL" id="SLN60709.1"/>
    </source>
</evidence>
<reference evidence="1 2" key="1">
    <citation type="submission" date="2017-03" db="EMBL/GenBank/DDBJ databases">
        <authorList>
            <person name="Afonso C.L."/>
            <person name="Miller P.J."/>
            <person name="Scott M.A."/>
            <person name="Spackman E."/>
            <person name="Goraichik I."/>
            <person name="Dimitrov K.M."/>
            <person name="Suarez D.L."/>
            <person name="Swayne D.E."/>
        </authorList>
    </citation>
    <scope>NUCLEOTIDE SEQUENCE [LARGE SCALE GENOMIC DNA]</scope>
    <source>
        <strain evidence="1 2">CECT 8620</strain>
    </source>
</reference>
<keyword evidence="2" id="KW-1185">Reference proteome</keyword>
<protein>
    <recommendedName>
        <fullName evidence="3">DUF2946 domain-containing protein</fullName>
    </recommendedName>
</protein>
<proteinExistence type="predicted"/>
<sequence>MQAMRDRGVTVAGLLAALSLAFVIGLHQPRMARVDIETTLYGVALEAMEICGHGAGGEETPRDCAACVLASHAVLPAHLHATRPRAPLYRIALRPAPKSQQAHRHPARYFARAPPIGTGLITA</sequence>
<gene>
    <name evidence="1" type="ORF">AQS8620_02747</name>
</gene>
<dbReference type="Proteomes" id="UP000193862">
    <property type="component" value="Unassembled WGS sequence"/>
</dbReference>
<accession>A0A1Y5THY0</accession>
<evidence type="ECO:0008006" key="3">
    <source>
        <dbReference type="Google" id="ProtNLM"/>
    </source>
</evidence>
<dbReference type="EMBL" id="FWFS01000010">
    <property type="protein sequence ID" value="SLN60709.1"/>
    <property type="molecule type" value="Genomic_DNA"/>
</dbReference>